<evidence type="ECO:0000313" key="4">
    <source>
        <dbReference type="EMBL" id="KAF6835855.1"/>
    </source>
</evidence>
<evidence type="ECO:0000313" key="5">
    <source>
        <dbReference type="Proteomes" id="UP000639643"/>
    </source>
</evidence>
<evidence type="ECO:0000256" key="2">
    <source>
        <dbReference type="ARBA" id="ARBA00022801"/>
    </source>
</evidence>
<dbReference type="GO" id="GO:0016787">
    <property type="term" value="F:hydrolase activity"/>
    <property type="evidence" value="ECO:0007669"/>
    <property type="project" value="UniProtKB-KW"/>
</dbReference>
<sequence length="162" mass="18088">MSENRCSGGEQMLRRRTDAQAENRCSGGGATATASSTTHEYKRFEAAEVRRQVREAPPFEGQTKGYPKEYHNDPSLPLTAEPQCTEYPIVPTAGGNYRRGRPGPVRAFYNDSDRENFDLAYHDDSRPPIGPREGRDYKRSPFSLARYHPGSGSGQQKESKSS</sequence>
<dbReference type="AlphaFoldDB" id="A0A8H6KQV6"/>
<gene>
    <name evidence="4" type="ORF">CMUS01_05636</name>
</gene>
<dbReference type="EMBL" id="WIGM01000170">
    <property type="protein sequence ID" value="KAF6835855.1"/>
    <property type="molecule type" value="Genomic_DNA"/>
</dbReference>
<proteinExistence type="predicted"/>
<name>A0A8H6KQV6_9PEZI</name>
<feature type="region of interest" description="Disordered" evidence="3">
    <location>
        <begin position="1"/>
        <end position="162"/>
    </location>
</feature>
<feature type="compositionally biased region" description="Basic and acidic residues" evidence="3">
    <location>
        <begin position="111"/>
        <end position="139"/>
    </location>
</feature>
<dbReference type="Gene3D" id="3.10.450.30">
    <property type="entry name" value="Microbial ribonucleases"/>
    <property type="match status" value="1"/>
</dbReference>
<comment type="caution">
    <text evidence="4">The sequence shown here is derived from an EMBL/GenBank/DDBJ whole genome shotgun (WGS) entry which is preliminary data.</text>
</comment>
<feature type="compositionally biased region" description="Basic and acidic residues" evidence="3">
    <location>
        <begin position="39"/>
        <end position="54"/>
    </location>
</feature>
<dbReference type="GO" id="GO:0003723">
    <property type="term" value="F:RNA binding"/>
    <property type="evidence" value="ECO:0007669"/>
    <property type="project" value="InterPro"/>
</dbReference>
<evidence type="ECO:0000256" key="1">
    <source>
        <dbReference type="ARBA" id="ARBA00022722"/>
    </source>
</evidence>
<protein>
    <submittedName>
        <fullName evidence="4">Uncharacterized protein</fullName>
    </submittedName>
</protein>
<keyword evidence="5" id="KW-1185">Reference proteome</keyword>
<accession>A0A8H6KQV6</accession>
<evidence type="ECO:0000256" key="3">
    <source>
        <dbReference type="SAM" id="MobiDB-lite"/>
    </source>
</evidence>
<keyword evidence="1" id="KW-0540">Nuclease</keyword>
<dbReference type="GO" id="GO:0004540">
    <property type="term" value="F:RNA nuclease activity"/>
    <property type="evidence" value="ECO:0007669"/>
    <property type="project" value="InterPro"/>
</dbReference>
<keyword evidence="2" id="KW-0378">Hydrolase</keyword>
<feature type="compositionally biased region" description="Basic and acidic residues" evidence="3">
    <location>
        <begin position="12"/>
        <end position="21"/>
    </location>
</feature>
<reference evidence="4" key="1">
    <citation type="journal article" date="2020" name="Phytopathology">
        <title>Genome Sequence Resources of Colletotrichum truncatum, C. plurivorum, C. musicola, and C. sojae: Four Species Pathogenic to Soybean (Glycine max).</title>
        <authorList>
            <person name="Rogerio F."/>
            <person name="Boufleur T.R."/>
            <person name="Ciampi-Guillardi M."/>
            <person name="Sukno S.A."/>
            <person name="Thon M.R."/>
            <person name="Massola Junior N.S."/>
            <person name="Baroncelli R."/>
        </authorList>
    </citation>
    <scope>NUCLEOTIDE SEQUENCE</scope>
    <source>
        <strain evidence="4">LFN0074</strain>
    </source>
</reference>
<organism evidence="4 5">
    <name type="scientific">Colletotrichum musicola</name>
    <dbReference type="NCBI Taxonomy" id="2175873"/>
    <lineage>
        <taxon>Eukaryota</taxon>
        <taxon>Fungi</taxon>
        <taxon>Dikarya</taxon>
        <taxon>Ascomycota</taxon>
        <taxon>Pezizomycotina</taxon>
        <taxon>Sordariomycetes</taxon>
        <taxon>Hypocreomycetidae</taxon>
        <taxon>Glomerellales</taxon>
        <taxon>Glomerellaceae</taxon>
        <taxon>Colletotrichum</taxon>
        <taxon>Colletotrichum orchidearum species complex</taxon>
    </lineage>
</organism>
<dbReference type="Proteomes" id="UP000639643">
    <property type="component" value="Unassembled WGS sequence"/>
</dbReference>
<dbReference type="SUPFAM" id="SSF53933">
    <property type="entry name" value="Microbial ribonucleases"/>
    <property type="match status" value="1"/>
</dbReference>
<dbReference type="OrthoDB" id="4770332at2759"/>
<dbReference type="InterPro" id="IPR016191">
    <property type="entry name" value="Ribonuclease/ribotoxin"/>
</dbReference>